<sequence length="120" mass="13561">MINNIPELLQLDDLCRSKPERPGWSLTFGATCRDAAAVCLDDQNHPFRVNLQINGIQDTEVELQWNPINDTIRRFNADQEVATEYGAYGIAALIMPYLTGLTVIERSIKGKNFGFDFWLG</sequence>
<dbReference type="EMBL" id="AP018227">
    <property type="protein sequence ID" value="BAY84618.1"/>
    <property type="molecule type" value="Genomic_DNA"/>
</dbReference>
<evidence type="ECO:0000313" key="2">
    <source>
        <dbReference type="Proteomes" id="UP000218418"/>
    </source>
</evidence>
<name>A0A1Z4LU78_9CYAN</name>
<proteinExistence type="predicted"/>
<protein>
    <submittedName>
        <fullName evidence="1">Uncharacterized protein</fullName>
    </submittedName>
</protein>
<reference evidence="1 2" key="1">
    <citation type="submission" date="2017-06" db="EMBL/GenBank/DDBJ databases">
        <title>Genome sequencing of cyanobaciteial culture collection at National Institute for Environmental Studies (NIES).</title>
        <authorList>
            <person name="Hirose Y."/>
            <person name="Shimura Y."/>
            <person name="Fujisawa T."/>
            <person name="Nakamura Y."/>
            <person name="Kawachi M."/>
        </authorList>
    </citation>
    <scope>NUCLEOTIDE SEQUENCE [LARGE SCALE GENOMIC DNA]</scope>
    <source>
        <strain evidence="1 2">NIES-267</strain>
    </source>
</reference>
<keyword evidence="2" id="KW-1185">Reference proteome</keyword>
<evidence type="ECO:0000313" key="1">
    <source>
        <dbReference type="EMBL" id="BAY84618.1"/>
    </source>
</evidence>
<gene>
    <name evidence="1" type="ORF">NIES267_41140</name>
</gene>
<accession>A0A1Z4LU78</accession>
<dbReference type="Proteomes" id="UP000218418">
    <property type="component" value="Chromosome"/>
</dbReference>
<organism evidence="1 2">
    <name type="scientific">Calothrix parasitica NIES-267</name>
    <dbReference type="NCBI Taxonomy" id="1973488"/>
    <lineage>
        <taxon>Bacteria</taxon>
        <taxon>Bacillati</taxon>
        <taxon>Cyanobacteriota</taxon>
        <taxon>Cyanophyceae</taxon>
        <taxon>Nostocales</taxon>
        <taxon>Calotrichaceae</taxon>
        <taxon>Calothrix</taxon>
    </lineage>
</organism>
<dbReference type="AlphaFoldDB" id="A0A1Z4LU78"/>